<dbReference type="STRING" id="35752.SAMN05421541_107186"/>
<gene>
    <name evidence="1" type="ORF">SAMN05421541_107186</name>
</gene>
<dbReference type="SUPFAM" id="SSF82607">
    <property type="entry name" value="YbaB-like"/>
    <property type="match status" value="1"/>
</dbReference>
<dbReference type="OrthoDB" id="3392909at2"/>
<dbReference type="RefSeq" id="WP_093616114.1">
    <property type="nucleotide sequence ID" value="NZ_BOMT01000043.1"/>
</dbReference>
<dbReference type="Pfam" id="PF02575">
    <property type="entry name" value="YbaB_DNA_bd"/>
    <property type="match status" value="1"/>
</dbReference>
<proteinExistence type="predicted"/>
<reference evidence="1 2" key="1">
    <citation type="submission" date="2016-10" db="EMBL/GenBank/DDBJ databases">
        <authorList>
            <person name="de Groot N.N."/>
        </authorList>
    </citation>
    <scope>NUCLEOTIDE SEQUENCE [LARGE SCALE GENOMIC DNA]</scope>
    <source>
        <strain evidence="1 2">DSM 43019</strain>
    </source>
</reference>
<dbReference type="EMBL" id="FONV01000007">
    <property type="protein sequence ID" value="SFF21029.1"/>
    <property type="molecule type" value="Genomic_DNA"/>
</dbReference>
<evidence type="ECO:0000313" key="1">
    <source>
        <dbReference type="EMBL" id="SFF21029.1"/>
    </source>
</evidence>
<keyword evidence="1" id="KW-0238">DNA-binding</keyword>
<dbReference type="Proteomes" id="UP000199645">
    <property type="component" value="Unassembled WGS sequence"/>
</dbReference>
<name>A0A1I2GVD4_9ACTN</name>
<protein>
    <submittedName>
        <fullName evidence="1">Conserved DNA-binding protein YbaB</fullName>
    </submittedName>
</protein>
<dbReference type="GO" id="GO:0003677">
    <property type="term" value="F:DNA binding"/>
    <property type="evidence" value="ECO:0007669"/>
    <property type="project" value="UniProtKB-KW"/>
</dbReference>
<keyword evidence="2" id="KW-1185">Reference proteome</keyword>
<sequence>MVFGGGQSMEEALRSGEVIQRRLEQLQEGLAAITAEGRDSSGLIQVTVGAGGVLTDVYVNPRAMRLASEDLADGFKQAHAAASLALAERIAEVRRETFGGEDPLADLEGKQAGEIFADLRRSADRGIDDALAQVEKLHRDLGR</sequence>
<dbReference type="Gene3D" id="3.30.1310.10">
    <property type="entry name" value="Nucleoid-associated protein YbaB-like domain"/>
    <property type="match status" value="1"/>
</dbReference>
<evidence type="ECO:0000313" key="2">
    <source>
        <dbReference type="Proteomes" id="UP000199645"/>
    </source>
</evidence>
<organism evidence="1 2">
    <name type="scientific">Actinoplanes philippinensis</name>
    <dbReference type="NCBI Taxonomy" id="35752"/>
    <lineage>
        <taxon>Bacteria</taxon>
        <taxon>Bacillati</taxon>
        <taxon>Actinomycetota</taxon>
        <taxon>Actinomycetes</taxon>
        <taxon>Micromonosporales</taxon>
        <taxon>Micromonosporaceae</taxon>
        <taxon>Actinoplanes</taxon>
    </lineage>
</organism>
<dbReference type="InterPro" id="IPR004401">
    <property type="entry name" value="YbaB/EbfC"/>
</dbReference>
<dbReference type="AlphaFoldDB" id="A0A1I2GVD4"/>
<dbReference type="InterPro" id="IPR036894">
    <property type="entry name" value="YbaB-like_sf"/>
</dbReference>
<accession>A0A1I2GVD4</accession>